<keyword evidence="9" id="KW-0902">Two-component regulatory system</keyword>
<evidence type="ECO:0000313" key="13">
    <source>
        <dbReference type="EMBL" id="MBB4767468.1"/>
    </source>
</evidence>
<keyword evidence="5" id="KW-0808">Transferase</keyword>
<feature type="region of interest" description="Disordered" evidence="10">
    <location>
        <begin position="847"/>
        <end position="917"/>
    </location>
</feature>
<dbReference type="Pfam" id="PF08376">
    <property type="entry name" value="NIT"/>
    <property type="match status" value="1"/>
</dbReference>
<keyword evidence="11" id="KW-0472">Membrane</keyword>
<dbReference type="Gene3D" id="6.10.340.10">
    <property type="match status" value="1"/>
</dbReference>
<dbReference type="PANTHER" id="PTHR45436:SF5">
    <property type="entry name" value="SENSOR HISTIDINE KINASE TRCS"/>
    <property type="match status" value="1"/>
</dbReference>
<dbReference type="SMART" id="SM00387">
    <property type="entry name" value="HATPase_c"/>
    <property type="match status" value="1"/>
</dbReference>
<dbReference type="Pfam" id="PF02518">
    <property type="entry name" value="HATPase_c"/>
    <property type="match status" value="1"/>
</dbReference>
<gene>
    <name evidence="13" type="ORF">BJ971_008024</name>
</gene>
<protein>
    <recommendedName>
        <fullName evidence="3">histidine kinase</fullName>
        <ecNumber evidence="3">2.7.13.3</ecNumber>
    </recommendedName>
</protein>
<dbReference type="InterPro" id="IPR013587">
    <property type="entry name" value="Nitrate/nitrite_sensing"/>
</dbReference>
<accession>A0A7W7MUH0</accession>
<comment type="catalytic activity">
    <reaction evidence="1">
        <text>ATP + protein L-histidine = ADP + protein N-phospho-L-histidine.</text>
        <dbReference type="EC" id="2.7.13.3"/>
    </reaction>
</comment>
<evidence type="ECO:0000256" key="11">
    <source>
        <dbReference type="SAM" id="Phobius"/>
    </source>
</evidence>
<dbReference type="InterPro" id="IPR003660">
    <property type="entry name" value="HAMP_dom"/>
</dbReference>
<dbReference type="SUPFAM" id="SSF55874">
    <property type="entry name" value="ATPase domain of HSP90 chaperone/DNA topoisomerase II/histidine kinase"/>
    <property type="match status" value="1"/>
</dbReference>
<organism evidence="13 14">
    <name type="scientific">Actinoplanes digitatis</name>
    <dbReference type="NCBI Taxonomy" id="1868"/>
    <lineage>
        <taxon>Bacteria</taxon>
        <taxon>Bacillati</taxon>
        <taxon>Actinomycetota</taxon>
        <taxon>Actinomycetes</taxon>
        <taxon>Micromonosporales</taxon>
        <taxon>Micromonosporaceae</taxon>
        <taxon>Actinoplanes</taxon>
    </lineage>
</organism>
<evidence type="ECO:0000256" key="3">
    <source>
        <dbReference type="ARBA" id="ARBA00012438"/>
    </source>
</evidence>
<evidence type="ECO:0000256" key="4">
    <source>
        <dbReference type="ARBA" id="ARBA00022553"/>
    </source>
</evidence>
<feature type="compositionally biased region" description="Low complexity" evidence="10">
    <location>
        <begin position="806"/>
        <end position="818"/>
    </location>
</feature>
<dbReference type="AlphaFoldDB" id="A0A7W7MUH0"/>
<dbReference type="RefSeq" id="WP_184998477.1">
    <property type="nucleotide sequence ID" value="NZ_JACHNH010000001.1"/>
</dbReference>
<evidence type="ECO:0000256" key="9">
    <source>
        <dbReference type="ARBA" id="ARBA00023012"/>
    </source>
</evidence>
<evidence type="ECO:0000256" key="10">
    <source>
        <dbReference type="SAM" id="MobiDB-lite"/>
    </source>
</evidence>
<keyword evidence="8 11" id="KW-1133">Transmembrane helix</keyword>
<dbReference type="PROSITE" id="PS50885">
    <property type="entry name" value="HAMP"/>
    <property type="match status" value="1"/>
</dbReference>
<dbReference type="CDD" id="cd06225">
    <property type="entry name" value="HAMP"/>
    <property type="match status" value="1"/>
</dbReference>
<dbReference type="GO" id="GO:0000160">
    <property type="term" value="P:phosphorelay signal transduction system"/>
    <property type="evidence" value="ECO:0007669"/>
    <property type="project" value="UniProtKB-KW"/>
</dbReference>
<dbReference type="InterPro" id="IPR036890">
    <property type="entry name" value="HATPase_C_sf"/>
</dbReference>
<dbReference type="InterPro" id="IPR050428">
    <property type="entry name" value="TCS_sensor_his_kinase"/>
</dbReference>
<sequence>MLFGRFRILGKLTLLVLVPLIGVVALAVPIVVNRVDVARDAQSISDKVEFATQVGSAVQELQEERLLSVGYLFGLIQAPELVVQSAKTTDRIQGLKRLDQPVPAELLDAVDGLARLDATRASVINRTIRPDLIVTEFTAVITPFFDALSLSKSADLTTSTGGQIYALEQSLRTDDMVSQAIAYLTAAAVTKNASLVGLFYTTLAQLRLVISSAKPYFTDTQYKLYLGALEAFSSRVGNRFLVTAATDPNAAVKLLNPQTLFPAMRSVIVLGGFVEKRVAADVDVAVEDSRDSALRVAGVVGGGTLFLLLVVVALSLMMARAVARPLRRLTFSADRIARAAETELERVADDDLEHARPIRLDPVDVQAQDEIGDLARAFDRVQNTAAKLVERQVAGRRNVAQMFGHVGRRTQNLVGRQLALIDSLERRETDSDRLRELYRLDHLSSRLRRNASSLVVLSGAVGANDHMAPMPLSDVVRLALAEIEDYTRVDLDVPEEIVIVPAVLADLTLLLAELMENATSFSPPHTRVRISAAELRGGARLAIIDQGLGLTPERLAEENSRLTHRERLDLAPSEVLGLFVVGRLARRHGIEVTLADTPDGGITVWVDLSPEHLVAAPEPLPSIQLGPIHATVPSQHTEFGPLFAGSAGRSVPGSAQPFDANVLNRATKTLQAGRSWNAFAPVRAAAPALEAAPHGSTTRSLPQLPAPRPAIQAPAAPYISGAPVAGRFPPLELPSAGRFIEPEPAIVVEGPIIMSTASDAIQLPHQRLEPIADQQPAQPHSPEARNAAPAGPLRRRVPGNQMPIEAGPRPTAAPTPTSDDALAAREAFEAFEAGVSRAQWDVIEQDMSSPPAAGHPPLTRRVPGATLPATDSPKTPAPASPPQPLDPEAARAAMEQFEFGVARAMSETQPLPEGQPR</sequence>
<keyword evidence="6 11" id="KW-0812">Transmembrane</keyword>
<keyword evidence="14" id="KW-1185">Reference proteome</keyword>
<evidence type="ECO:0000256" key="1">
    <source>
        <dbReference type="ARBA" id="ARBA00000085"/>
    </source>
</evidence>
<evidence type="ECO:0000256" key="8">
    <source>
        <dbReference type="ARBA" id="ARBA00022989"/>
    </source>
</evidence>
<feature type="region of interest" description="Disordered" evidence="10">
    <location>
        <begin position="773"/>
        <end position="818"/>
    </location>
</feature>
<name>A0A7W7MUH0_9ACTN</name>
<dbReference type="EC" id="2.7.13.3" evidence="3"/>
<dbReference type="GO" id="GO:0004673">
    <property type="term" value="F:protein histidine kinase activity"/>
    <property type="evidence" value="ECO:0007669"/>
    <property type="project" value="UniProtKB-EC"/>
</dbReference>
<evidence type="ECO:0000313" key="14">
    <source>
        <dbReference type="Proteomes" id="UP000578112"/>
    </source>
</evidence>
<evidence type="ECO:0000256" key="7">
    <source>
        <dbReference type="ARBA" id="ARBA00022777"/>
    </source>
</evidence>
<dbReference type="Pfam" id="PF00672">
    <property type="entry name" value="HAMP"/>
    <property type="match status" value="1"/>
</dbReference>
<feature type="compositionally biased region" description="Pro residues" evidence="10">
    <location>
        <begin position="875"/>
        <end position="885"/>
    </location>
</feature>
<feature type="transmembrane region" description="Helical" evidence="11">
    <location>
        <begin position="296"/>
        <end position="319"/>
    </location>
</feature>
<reference evidence="13 14" key="1">
    <citation type="submission" date="2020-08" db="EMBL/GenBank/DDBJ databases">
        <title>Sequencing the genomes of 1000 actinobacteria strains.</title>
        <authorList>
            <person name="Klenk H.-P."/>
        </authorList>
    </citation>
    <scope>NUCLEOTIDE SEQUENCE [LARGE SCALE GENOMIC DNA]</scope>
    <source>
        <strain evidence="13 14">DSM 43149</strain>
    </source>
</reference>
<evidence type="ECO:0000259" key="12">
    <source>
        <dbReference type="PROSITE" id="PS50885"/>
    </source>
</evidence>
<dbReference type="Proteomes" id="UP000578112">
    <property type="component" value="Unassembled WGS sequence"/>
</dbReference>
<keyword evidence="7 13" id="KW-0418">Kinase</keyword>
<evidence type="ECO:0000256" key="6">
    <source>
        <dbReference type="ARBA" id="ARBA00022692"/>
    </source>
</evidence>
<proteinExistence type="predicted"/>
<comment type="caution">
    <text evidence="13">The sequence shown here is derived from an EMBL/GenBank/DDBJ whole genome shotgun (WGS) entry which is preliminary data.</text>
</comment>
<dbReference type="EMBL" id="JACHNH010000001">
    <property type="protein sequence ID" value="MBB4767468.1"/>
    <property type="molecule type" value="Genomic_DNA"/>
</dbReference>
<comment type="subcellular location">
    <subcellularLocation>
        <location evidence="2">Membrane</location>
    </subcellularLocation>
</comment>
<dbReference type="Gene3D" id="3.30.565.10">
    <property type="entry name" value="Histidine kinase-like ATPase, C-terminal domain"/>
    <property type="match status" value="1"/>
</dbReference>
<keyword evidence="4" id="KW-0597">Phosphoprotein</keyword>
<evidence type="ECO:0000256" key="5">
    <source>
        <dbReference type="ARBA" id="ARBA00022679"/>
    </source>
</evidence>
<dbReference type="GO" id="GO:0005886">
    <property type="term" value="C:plasma membrane"/>
    <property type="evidence" value="ECO:0007669"/>
    <property type="project" value="TreeGrafter"/>
</dbReference>
<evidence type="ECO:0000256" key="2">
    <source>
        <dbReference type="ARBA" id="ARBA00004370"/>
    </source>
</evidence>
<dbReference type="PANTHER" id="PTHR45436">
    <property type="entry name" value="SENSOR HISTIDINE KINASE YKOH"/>
    <property type="match status" value="1"/>
</dbReference>
<dbReference type="InterPro" id="IPR003594">
    <property type="entry name" value="HATPase_dom"/>
</dbReference>
<feature type="domain" description="HAMP" evidence="12">
    <location>
        <begin position="320"/>
        <end position="390"/>
    </location>
</feature>